<dbReference type="EMBL" id="JAJJMA010299461">
    <property type="protein sequence ID" value="MCL7047981.1"/>
    <property type="molecule type" value="Genomic_DNA"/>
</dbReference>
<dbReference type="Gene3D" id="3.20.20.80">
    <property type="entry name" value="Glycosidases"/>
    <property type="match status" value="1"/>
</dbReference>
<name>A0AA41VV05_PAPNU</name>
<dbReference type="InterPro" id="IPR001360">
    <property type="entry name" value="Glyco_hydro_1"/>
</dbReference>
<dbReference type="SUPFAM" id="SSF51445">
    <property type="entry name" value="(Trans)glycosidases"/>
    <property type="match status" value="1"/>
</dbReference>
<accession>A0AA41VV05</accession>
<dbReference type="PROSITE" id="PS00653">
    <property type="entry name" value="GLYCOSYL_HYDROL_F1_2"/>
    <property type="match status" value="1"/>
</dbReference>
<comment type="similarity">
    <text evidence="1">Belongs to the glycosyl hydrolase 1 family.</text>
</comment>
<dbReference type="InterPro" id="IPR033132">
    <property type="entry name" value="GH_1_N_CS"/>
</dbReference>
<dbReference type="InterPro" id="IPR017853">
    <property type="entry name" value="GH"/>
</dbReference>
<evidence type="ECO:0000256" key="1">
    <source>
        <dbReference type="ARBA" id="ARBA00010838"/>
    </source>
</evidence>
<comment type="caution">
    <text evidence="4">The sequence shown here is derived from an EMBL/GenBank/DDBJ whole genome shotgun (WGS) entry which is preliminary data.</text>
</comment>
<evidence type="ECO:0000313" key="4">
    <source>
        <dbReference type="EMBL" id="MCL7047981.1"/>
    </source>
</evidence>
<protein>
    <recommendedName>
        <fullName evidence="6">Beta-glucosidase</fullName>
    </recommendedName>
</protein>
<evidence type="ECO:0000256" key="3">
    <source>
        <dbReference type="SAM" id="SignalP"/>
    </source>
</evidence>
<keyword evidence="2" id="KW-0378">Hydrolase</keyword>
<dbReference type="AlphaFoldDB" id="A0AA41VV05"/>
<organism evidence="4 5">
    <name type="scientific">Papaver nudicaule</name>
    <name type="common">Iceland poppy</name>
    <dbReference type="NCBI Taxonomy" id="74823"/>
    <lineage>
        <taxon>Eukaryota</taxon>
        <taxon>Viridiplantae</taxon>
        <taxon>Streptophyta</taxon>
        <taxon>Embryophyta</taxon>
        <taxon>Tracheophyta</taxon>
        <taxon>Spermatophyta</taxon>
        <taxon>Magnoliopsida</taxon>
        <taxon>Ranunculales</taxon>
        <taxon>Papaveraceae</taxon>
        <taxon>Papaveroideae</taxon>
        <taxon>Papaver</taxon>
    </lineage>
</organism>
<keyword evidence="5" id="KW-1185">Reference proteome</keyword>
<sequence length="76" mass="8487">MKWVLCTWFSFWSLVILLHVFLSLVEVCSCQNGNGFSRNDFPTNFVFGSGSSAYQVEGAADEDGKTPSVWDTFTHA</sequence>
<reference evidence="4" key="1">
    <citation type="submission" date="2022-03" db="EMBL/GenBank/DDBJ databases">
        <title>A functionally conserved STORR gene fusion in Papaver species that diverged 16.8 million years ago.</title>
        <authorList>
            <person name="Catania T."/>
        </authorList>
    </citation>
    <scope>NUCLEOTIDE SEQUENCE</scope>
    <source>
        <strain evidence="4">S-191538</strain>
    </source>
</reference>
<dbReference type="GO" id="GO:0004553">
    <property type="term" value="F:hydrolase activity, hydrolyzing O-glycosyl compounds"/>
    <property type="evidence" value="ECO:0007669"/>
    <property type="project" value="InterPro"/>
</dbReference>
<keyword evidence="3" id="KW-0732">Signal</keyword>
<feature type="non-terminal residue" evidence="4">
    <location>
        <position position="1"/>
    </location>
</feature>
<feature type="chain" id="PRO_5041455779" description="Beta-glucosidase" evidence="3">
    <location>
        <begin position="31"/>
        <end position="76"/>
    </location>
</feature>
<evidence type="ECO:0008006" key="6">
    <source>
        <dbReference type="Google" id="ProtNLM"/>
    </source>
</evidence>
<dbReference type="Proteomes" id="UP001177140">
    <property type="component" value="Unassembled WGS sequence"/>
</dbReference>
<proteinExistence type="inferred from homology"/>
<evidence type="ECO:0000256" key="2">
    <source>
        <dbReference type="ARBA" id="ARBA00022801"/>
    </source>
</evidence>
<feature type="signal peptide" evidence="3">
    <location>
        <begin position="1"/>
        <end position="30"/>
    </location>
</feature>
<dbReference type="Pfam" id="PF00232">
    <property type="entry name" value="Glyco_hydro_1"/>
    <property type="match status" value="1"/>
</dbReference>
<gene>
    <name evidence="4" type="ORF">MKW94_023872</name>
</gene>
<dbReference type="GO" id="GO:0005975">
    <property type="term" value="P:carbohydrate metabolic process"/>
    <property type="evidence" value="ECO:0007669"/>
    <property type="project" value="InterPro"/>
</dbReference>
<evidence type="ECO:0000313" key="5">
    <source>
        <dbReference type="Proteomes" id="UP001177140"/>
    </source>
</evidence>